<accession>A0AAD3TH74</accession>
<evidence type="ECO:0000313" key="2">
    <source>
        <dbReference type="Proteomes" id="UP001279734"/>
    </source>
</evidence>
<comment type="caution">
    <text evidence="1">The sequence shown here is derived from an EMBL/GenBank/DDBJ whole genome shotgun (WGS) entry which is preliminary data.</text>
</comment>
<dbReference type="AlphaFoldDB" id="A0AAD3TH74"/>
<evidence type="ECO:0000313" key="1">
    <source>
        <dbReference type="EMBL" id="GMH29029.1"/>
    </source>
</evidence>
<name>A0AAD3TH74_NEPGR</name>
<dbReference type="Proteomes" id="UP001279734">
    <property type="component" value="Unassembled WGS sequence"/>
</dbReference>
<sequence length="66" mass="7222">MVNVHSLMGSQHPPLTPWLTGFPDAGFPMSRLEFGKEAMALLTLYEEAGSESDRIRSTLNAADLDT</sequence>
<keyword evidence="2" id="KW-1185">Reference proteome</keyword>
<proteinExistence type="predicted"/>
<dbReference type="EMBL" id="BSYO01000035">
    <property type="protein sequence ID" value="GMH29029.1"/>
    <property type="molecule type" value="Genomic_DNA"/>
</dbReference>
<gene>
    <name evidence="1" type="ORF">Nepgr_030872</name>
</gene>
<protein>
    <submittedName>
        <fullName evidence="1">Uncharacterized protein</fullName>
    </submittedName>
</protein>
<organism evidence="1 2">
    <name type="scientific">Nepenthes gracilis</name>
    <name type="common">Slender pitcher plant</name>
    <dbReference type="NCBI Taxonomy" id="150966"/>
    <lineage>
        <taxon>Eukaryota</taxon>
        <taxon>Viridiplantae</taxon>
        <taxon>Streptophyta</taxon>
        <taxon>Embryophyta</taxon>
        <taxon>Tracheophyta</taxon>
        <taxon>Spermatophyta</taxon>
        <taxon>Magnoliopsida</taxon>
        <taxon>eudicotyledons</taxon>
        <taxon>Gunneridae</taxon>
        <taxon>Pentapetalae</taxon>
        <taxon>Caryophyllales</taxon>
        <taxon>Nepenthaceae</taxon>
        <taxon>Nepenthes</taxon>
    </lineage>
</organism>
<reference evidence="1" key="1">
    <citation type="submission" date="2023-05" db="EMBL/GenBank/DDBJ databases">
        <title>Nepenthes gracilis genome sequencing.</title>
        <authorList>
            <person name="Fukushima K."/>
        </authorList>
    </citation>
    <scope>NUCLEOTIDE SEQUENCE</scope>
    <source>
        <strain evidence="1">SING2019-196</strain>
    </source>
</reference>